<dbReference type="AlphaFoldDB" id="A0A5C7IMS3"/>
<reference evidence="2" key="1">
    <citation type="journal article" date="2019" name="Gigascience">
        <title>De novo genome assembly of the endangered Acer yangbiense, a plant species with extremely small populations endemic to Yunnan Province, China.</title>
        <authorList>
            <person name="Yang J."/>
            <person name="Wariss H.M."/>
            <person name="Tao L."/>
            <person name="Zhang R."/>
            <person name="Yun Q."/>
            <person name="Hollingsworth P."/>
            <person name="Dao Z."/>
            <person name="Luo G."/>
            <person name="Guo H."/>
            <person name="Ma Y."/>
            <person name="Sun W."/>
        </authorList>
    </citation>
    <scope>NUCLEOTIDE SEQUENCE [LARGE SCALE GENOMIC DNA]</scope>
    <source>
        <strain evidence="2">cv. Malutang</strain>
    </source>
</reference>
<evidence type="ECO:0000313" key="2">
    <source>
        <dbReference type="Proteomes" id="UP000323000"/>
    </source>
</evidence>
<organism evidence="1 2">
    <name type="scientific">Acer yangbiense</name>
    <dbReference type="NCBI Taxonomy" id="1000413"/>
    <lineage>
        <taxon>Eukaryota</taxon>
        <taxon>Viridiplantae</taxon>
        <taxon>Streptophyta</taxon>
        <taxon>Embryophyta</taxon>
        <taxon>Tracheophyta</taxon>
        <taxon>Spermatophyta</taxon>
        <taxon>Magnoliopsida</taxon>
        <taxon>eudicotyledons</taxon>
        <taxon>Gunneridae</taxon>
        <taxon>Pentapetalae</taxon>
        <taxon>rosids</taxon>
        <taxon>malvids</taxon>
        <taxon>Sapindales</taxon>
        <taxon>Sapindaceae</taxon>
        <taxon>Hippocastanoideae</taxon>
        <taxon>Acereae</taxon>
        <taxon>Acer</taxon>
    </lineage>
</organism>
<dbReference type="Proteomes" id="UP000323000">
    <property type="component" value="Chromosome 2"/>
</dbReference>
<name>A0A5C7IMS3_9ROSI</name>
<dbReference type="OrthoDB" id="605328at2759"/>
<accession>A0A5C7IMS3</accession>
<gene>
    <name evidence="1" type="ORF">EZV62_005496</name>
</gene>
<evidence type="ECO:0000313" key="1">
    <source>
        <dbReference type="EMBL" id="TXG70561.1"/>
    </source>
</evidence>
<sequence length="116" mass="13732">MSDTVDVHYRRRSEEVRHLIEIYFPSTALFIVYEMERDNSRWMVKYRVDLLSGAAAFPEMVRSHPLDIPNKAIRYNFKDKSFKKVHEFAPVGIEIEVESTLEIFNIDMMVSCFSIH</sequence>
<proteinExistence type="predicted"/>
<dbReference type="EMBL" id="VAHF01000002">
    <property type="protein sequence ID" value="TXG70561.1"/>
    <property type="molecule type" value="Genomic_DNA"/>
</dbReference>
<comment type="caution">
    <text evidence="1">The sequence shown here is derived from an EMBL/GenBank/DDBJ whole genome shotgun (WGS) entry which is preliminary data.</text>
</comment>
<keyword evidence="2" id="KW-1185">Reference proteome</keyword>
<protein>
    <submittedName>
        <fullName evidence="1">Uncharacterized protein</fullName>
    </submittedName>
</protein>